<proteinExistence type="predicted"/>
<protein>
    <submittedName>
        <fullName evidence="2">SDR family oxidoreductase</fullName>
    </submittedName>
</protein>
<dbReference type="InterPro" id="IPR001509">
    <property type="entry name" value="Epimerase_deHydtase"/>
</dbReference>
<comment type="caution">
    <text evidence="2">The sequence shown here is derived from an EMBL/GenBank/DDBJ whole genome shotgun (WGS) entry which is preliminary data.</text>
</comment>
<dbReference type="InterPro" id="IPR051783">
    <property type="entry name" value="NAD(P)-dependent_oxidoreduct"/>
</dbReference>
<name>A0ABV3Z9U5_9BACT</name>
<evidence type="ECO:0000313" key="3">
    <source>
        <dbReference type="Proteomes" id="UP001560573"/>
    </source>
</evidence>
<organism evidence="2 3">
    <name type="scientific">Danxiaibacter flavus</name>
    <dbReference type="NCBI Taxonomy" id="3049108"/>
    <lineage>
        <taxon>Bacteria</taxon>
        <taxon>Pseudomonadati</taxon>
        <taxon>Bacteroidota</taxon>
        <taxon>Chitinophagia</taxon>
        <taxon>Chitinophagales</taxon>
        <taxon>Chitinophagaceae</taxon>
        <taxon>Danxiaibacter</taxon>
    </lineage>
</organism>
<accession>A0ABV3Z9U5</accession>
<dbReference type="InterPro" id="IPR036291">
    <property type="entry name" value="NAD(P)-bd_dom_sf"/>
</dbReference>
<keyword evidence="3" id="KW-1185">Reference proteome</keyword>
<feature type="domain" description="NAD-dependent epimerase/dehydratase" evidence="1">
    <location>
        <begin position="3"/>
        <end position="229"/>
    </location>
</feature>
<dbReference type="PANTHER" id="PTHR48079">
    <property type="entry name" value="PROTEIN YEEZ"/>
    <property type="match status" value="1"/>
</dbReference>
<dbReference type="SUPFAM" id="SSF51735">
    <property type="entry name" value="NAD(P)-binding Rossmann-fold domains"/>
    <property type="match status" value="1"/>
</dbReference>
<sequence length="330" mass="37139">MRIFITGATGYIGNNLALRLAREGNTVHALIRSVNKAPLLNHPNIKLFEGDITEPDSLEKAMEGCEQVYHLAAFARVWAKDVSTFYKMNVEATRFVLDAARKCGVQKIVFTSTGGVLGPSGSHPVKEDDARLGNVFNEYEDTKTQAEELCKEYCNKYGMHIVIVNPPRIYGPGIESESNAVTRLTKLYMSGRWKIMPGDGTKTGSYVYIDDIVNGHILAMQRGRSGERYILSGVNASYNEFFDILGDITGKKLKLINLPVWAMMLAGYALMIRTKLTGKAPLLTPKWIKKYFYNWSLSCEKAERELGYTYIPLKEGLQKTVDWIKQQNKE</sequence>
<dbReference type="PANTHER" id="PTHR48079:SF6">
    <property type="entry name" value="NAD(P)-BINDING DOMAIN-CONTAINING PROTEIN-RELATED"/>
    <property type="match status" value="1"/>
</dbReference>
<dbReference type="Gene3D" id="3.40.50.720">
    <property type="entry name" value="NAD(P)-binding Rossmann-like Domain"/>
    <property type="match status" value="1"/>
</dbReference>
<reference evidence="2 3" key="1">
    <citation type="submission" date="2023-07" db="EMBL/GenBank/DDBJ databases">
        <authorList>
            <person name="Lian W.-H."/>
        </authorList>
    </citation>
    <scope>NUCLEOTIDE SEQUENCE [LARGE SCALE GENOMIC DNA]</scope>
    <source>
        <strain evidence="2 3">SYSU DXS3180</strain>
    </source>
</reference>
<dbReference type="Pfam" id="PF01370">
    <property type="entry name" value="Epimerase"/>
    <property type="match status" value="1"/>
</dbReference>
<gene>
    <name evidence="2" type="ORF">QTN47_03980</name>
</gene>
<evidence type="ECO:0000313" key="2">
    <source>
        <dbReference type="EMBL" id="MEX6686636.1"/>
    </source>
</evidence>
<dbReference type="EMBL" id="JAULBC010000001">
    <property type="protein sequence ID" value="MEX6686636.1"/>
    <property type="molecule type" value="Genomic_DNA"/>
</dbReference>
<dbReference type="Proteomes" id="UP001560573">
    <property type="component" value="Unassembled WGS sequence"/>
</dbReference>
<evidence type="ECO:0000259" key="1">
    <source>
        <dbReference type="Pfam" id="PF01370"/>
    </source>
</evidence>
<dbReference type="CDD" id="cd05228">
    <property type="entry name" value="AR_FR_like_1_SDR_e"/>
    <property type="match status" value="1"/>
</dbReference>
<dbReference type="RefSeq" id="WP_369328032.1">
    <property type="nucleotide sequence ID" value="NZ_JAULBC010000001.1"/>
</dbReference>